<gene>
    <name evidence="1" type="ORF">OXU80_10345</name>
</gene>
<proteinExistence type="predicted"/>
<evidence type="ECO:0000313" key="1">
    <source>
        <dbReference type="EMBL" id="WAJ30571.1"/>
    </source>
</evidence>
<reference evidence="1" key="1">
    <citation type="submission" date="2022-11" db="EMBL/GenBank/DDBJ databases">
        <title>beta-Carotene-producing bacterium, Jeongeuplla avenae sp. nov., alleviates the salt stress of Arabidopsis seedlings.</title>
        <authorList>
            <person name="Jiang L."/>
            <person name="Lee J."/>
        </authorList>
    </citation>
    <scope>NUCLEOTIDE SEQUENCE</scope>
    <source>
        <strain evidence="1">DY_R2A_6</strain>
    </source>
</reference>
<organism evidence="1 2">
    <name type="scientific">Antarcticirhabdus aurantiaca</name>
    <dbReference type="NCBI Taxonomy" id="2606717"/>
    <lineage>
        <taxon>Bacteria</taxon>
        <taxon>Pseudomonadati</taxon>
        <taxon>Pseudomonadota</taxon>
        <taxon>Alphaproteobacteria</taxon>
        <taxon>Hyphomicrobiales</taxon>
        <taxon>Aurantimonadaceae</taxon>
        <taxon>Antarcticirhabdus</taxon>
    </lineage>
</organism>
<protein>
    <submittedName>
        <fullName evidence="1">Methylenetetrahydrofolate reductase</fullName>
    </submittedName>
</protein>
<sequence>MSIRRPIETNRIPATIEVAPKHALESTDLPGLFPAGTPTYLTDVGVDPLHTFVGAARRLRDLGYEPVAHIPARRIESRAALDTRIRALAEDAGVTDVLVIGGGLTREAGPFSSTMEVLETGLLDRYGIRRIGIAGHPEGSPDFSLATAEAALRLKQAFGERTGAAMRIVTQFGFDADSVLGWVRALAASGVDMPVHLGVAGPAKITTLLRYAALCGVGNSVSFLKRQAFALTTIATTHSPEAVVGPIETHWRADAETRLAGIHIFPFGGLKKSAEWLYERGSWDINTSLYPSASASVGGALRA</sequence>
<keyword evidence="2" id="KW-1185">Reference proteome</keyword>
<dbReference type="EMBL" id="CP113520">
    <property type="protein sequence ID" value="WAJ30571.1"/>
    <property type="molecule type" value="Genomic_DNA"/>
</dbReference>
<dbReference type="Proteomes" id="UP001163223">
    <property type="component" value="Chromosome"/>
</dbReference>
<accession>A0ACD4NUD6</accession>
<evidence type="ECO:0000313" key="2">
    <source>
        <dbReference type="Proteomes" id="UP001163223"/>
    </source>
</evidence>
<name>A0ACD4NUD6_9HYPH</name>